<evidence type="ECO:0000256" key="4">
    <source>
        <dbReference type="ARBA" id="ARBA00022737"/>
    </source>
</evidence>
<evidence type="ECO:0000256" key="7">
    <source>
        <dbReference type="SAM" id="MobiDB-lite"/>
    </source>
</evidence>
<organism evidence="8 9">
    <name type="scientific">Mucor plumbeus</name>
    <dbReference type="NCBI Taxonomy" id="97098"/>
    <lineage>
        <taxon>Eukaryota</taxon>
        <taxon>Fungi</taxon>
        <taxon>Fungi incertae sedis</taxon>
        <taxon>Mucoromycota</taxon>
        <taxon>Mucoromycotina</taxon>
        <taxon>Mucoromycetes</taxon>
        <taxon>Mucorales</taxon>
        <taxon>Mucorineae</taxon>
        <taxon>Mucoraceae</taxon>
        <taxon>Mucor</taxon>
    </lineage>
</organism>
<gene>
    <name evidence="8" type="ORF">INT46_003925</name>
</gene>
<evidence type="ECO:0000256" key="2">
    <source>
        <dbReference type="ARBA" id="ARBA00021132"/>
    </source>
</evidence>
<feature type="compositionally biased region" description="Basic residues" evidence="7">
    <location>
        <begin position="38"/>
        <end position="48"/>
    </location>
</feature>
<keyword evidence="4" id="KW-0677">Repeat</keyword>
<feature type="repeat" description="WD" evidence="5">
    <location>
        <begin position="330"/>
        <end position="371"/>
    </location>
</feature>
<evidence type="ECO:0000313" key="8">
    <source>
        <dbReference type="EMBL" id="KAG2215713.1"/>
    </source>
</evidence>
<dbReference type="InterPro" id="IPR015943">
    <property type="entry name" value="WD40/YVTN_repeat-like_dom_sf"/>
</dbReference>
<keyword evidence="6" id="KW-0227">DNA damage</keyword>
<dbReference type="GO" id="GO:0005634">
    <property type="term" value="C:nucleus"/>
    <property type="evidence" value="ECO:0007669"/>
    <property type="project" value="TreeGrafter"/>
</dbReference>
<keyword evidence="6" id="KW-0238">DNA-binding</keyword>
<proteinExistence type="inferred from homology"/>
<dbReference type="Gene3D" id="2.130.10.10">
    <property type="entry name" value="YVTN repeat-like/Quinoprotein amine dehydrogenase"/>
    <property type="match status" value="1"/>
</dbReference>
<dbReference type="GO" id="GO:2000001">
    <property type="term" value="P:regulation of DNA damage checkpoint"/>
    <property type="evidence" value="ECO:0007669"/>
    <property type="project" value="TreeGrafter"/>
</dbReference>
<dbReference type="GO" id="GO:0006974">
    <property type="term" value="P:DNA damage response"/>
    <property type="evidence" value="ECO:0007669"/>
    <property type="project" value="UniProtKB-KW"/>
</dbReference>
<dbReference type="Proteomes" id="UP000650833">
    <property type="component" value="Unassembled WGS sequence"/>
</dbReference>
<dbReference type="PANTHER" id="PTHR14773:SF0">
    <property type="entry name" value="WD REPEAT-CONTAINING PROTEIN 76"/>
    <property type="match status" value="1"/>
</dbReference>
<dbReference type="AlphaFoldDB" id="A0A8H7RTW7"/>
<protein>
    <recommendedName>
        <fullName evidence="2 6">DNA damage-binding protein CMR1</fullName>
    </recommendedName>
</protein>
<reference evidence="8" key="1">
    <citation type="submission" date="2020-12" db="EMBL/GenBank/DDBJ databases">
        <title>Metabolic potential, ecology and presence of endohyphal bacteria is reflected in genomic diversity of Mucoromycotina.</title>
        <authorList>
            <person name="Muszewska A."/>
            <person name="Okrasinska A."/>
            <person name="Steczkiewicz K."/>
            <person name="Drgas O."/>
            <person name="Orlowska M."/>
            <person name="Perlinska-Lenart U."/>
            <person name="Aleksandrzak-Piekarczyk T."/>
            <person name="Szatraj K."/>
            <person name="Zielenkiewicz U."/>
            <person name="Pilsyk S."/>
            <person name="Malc E."/>
            <person name="Mieczkowski P."/>
            <person name="Kruszewska J.S."/>
            <person name="Biernat P."/>
            <person name="Pawlowska J."/>
        </authorList>
    </citation>
    <scope>NUCLEOTIDE SEQUENCE</scope>
    <source>
        <strain evidence="8">CBS 226.32</strain>
    </source>
</reference>
<dbReference type="InterPro" id="IPR050853">
    <property type="entry name" value="WD_repeat_DNA-damage-binding"/>
</dbReference>
<comment type="caution">
    <text evidence="8">The sequence shown here is derived from an EMBL/GenBank/DDBJ whole genome shotgun (WGS) entry which is preliminary data.</text>
</comment>
<dbReference type="PROSITE" id="PS50082">
    <property type="entry name" value="WD_REPEATS_2"/>
    <property type="match status" value="2"/>
</dbReference>
<evidence type="ECO:0000313" key="9">
    <source>
        <dbReference type="Proteomes" id="UP000650833"/>
    </source>
</evidence>
<evidence type="ECO:0000256" key="1">
    <source>
        <dbReference type="ARBA" id="ARBA00005434"/>
    </source>
</evidence>
<dbReference type="Pfam" id="PF00400">
    <property type="entry name" value="WD40"/>
    <property type="match status" value="2"/>
</dbReference>
<name>A0A8H7RTW7_9FUNG</name>
<evidence type="ECO:0000256" key="3">
    <source>
        <dbReference type="ARBA" id="ARBA00022574"/>
    </source>
</evidence>
<keyword evidence="9" id="KW-1185">Reference proteome</keyword>
<evidence type="ECO:0000256" key="6">
    <source>
        <dbReference type="RuleBase" id="RU365004"/>
    </source>
</evidence>
<dbReference type="GO" id="GO:0003677">
    <property type="term" value="F:DNA binding"/>
    <property type="evidence" value="ECO:0007669"/>
    <property type="project" value="UniProtKB-UniRule"/>
</dbReference>
<comment type="similarity">
    <text evidence="1 6">Belongs to the WD repeat DDB2/WDR76 family.</text>
</comment>
<dbReference type="OrthoDB" id="9890280at2759"/>
<comment type="function">
    <text evidence="6">DNA-binding protein that binds to both single- and double-stranded DNA. Binds preferentially to UV-damaged DNA. May be involved in DNA-metabolic processes.</text>
</comment>
<dbReference type="InterPro" id="IPR036322">
    <property type="entry name" value="WD40_repeat_dom_sf"/>
</dbReference>
<dbReference type="EMBL" id="JAEPRC010000004">
    <property type="protein sequence ID" value="KAG2215713.1"/>
    <property type="molecule type" value="Genomic_DNA"/>
</dbReference>
<feature type="repeat" description="WD" evidence="5">
    <location>
        <begin position="196"/>
        <end position="238"/>
    </location>
</feature>
<dbReference type="SUPFAM" id="SSF50978">
    <property type="entry name" value="WD40 repeat-like"/>
    <property type="match status" value="1"/>
</dbReference>
<feature type="non-terminal residue" evidence="8">
    <location>
        <position position="1"/>
    </location>
</feature>
<dbReference type="InterPro" id="IPR001680">
    <property type="entry name" value="WD40_rpt"/>
</dbReference>
<feature type="region of interest" description="Disordered" evidence="7">
    <location>
        <begin position="32"/>
        <end position="57"/>
    </location>
</feature>
<keyword evidence="3 5" id="KW-0853">WD repeat</keyword>
<dbReference type="SMART" id="SM00320">
    <property type="entry name" value="WD40"/>
    <property type="match status" value="4"/>
</dbReference>
<evidence type="ECO:0000256" key="5">
    <source>
        <dbReference type="PROSITE-ProRule" id="PRU00221"/>
    </source>
</evidence>
<dbReference type="PANTHER" id="PTHR14773">
    <property type="entry name" value="WD REPEAT-CONTAINING PROTEIN 76"/>
    <property type="match status" value="1"/>
</dbReference>
<accession>A0A8H7RTW7</accession>
<sequence>MSNLSEYEKKRLENIRANEALLRGLDLPTKKAVGEKKSLKKHIPKPTPKKPQQATRVSARIRGKEPDLTNLEYTEPTMKRQKFNEKTDEVMSEQDQKKFLGVLEDALKVPNTIPTIKKEYEPKEIKSYASLQNTLQKLEIRHEWTTVKVTASRITNCVFHPSQSKILGCAADTDGWIGFWDVNSQEENGDPVTYKYRPHRRTVTDMHFNPVDNSKLLSSSYDGFIRVFDMNTAKFDTLELGSNRYSISGFDMTQDGHCTWFTTSDGELGFADTRAEKNAVAYRVKDKKIGCVHLNPVHQHLMALASNDRTSTIWDLRMWNNSDEVEPLQSIQHGYSVTSNYWSPNGVMLATTAYDSFIRLFDLNEEKTLDLKTAIKHNCVTG</sequence>